<keyword evidence="7" id="KW-0243">Dynein</keyword>
<name>A0A2G9SER7_AQUCT</name>
<dbReference type="GO" id="GO:0007018">
    <property type="term" value="P:microtubule-based movement"/>
    <property type="evidence" value="ECO:0007669"/>
    <property type="project" value="InterPro"/>
</dbReference>
<evidence type="ECO:0000313" key="15">
    <source>
        <dbReference type="Proteomes" id="UP000228934"/>
    </source>
</evidence>
<dbReference type="InterPro" id="IPR027417">
    <property type="entry name" value="P-loop_NTPase"/>
</dbReference>
<dbReference type="PANTHER" id="PTHR46961">
    <property type="entry name" value="DYNEIN HEAVY CHAIN 1, AXONEMAL-LIKE PROTEIN"/>
    <property type="match status" value="1"/>
</dbReference>
<dbReference type="AlphaFoldDB" id="A0A2G9SER7"/>
<dbReference type="Gene3D" id="3.40.50.300">
    <property type="entry name" value="P-loop containing nucleotide triphosphate hydrolases"/>
    <property type="match status" value="2"/>
</dbReference>
<feature type="non-terminal residue" evidence="14">
    <location>
        <position position="1"/>
    </location>
</feature>
<proteinExistence type="inferred from homology"/>
<dbReference type="GO" id="GO:0030286">
    <property type="term" value="C:dynein complex"/>
    <property type="evidence" value="ECO:0007669"/>
    <property type="project" value="UniProtKB-KW"/>
</dbReference>
<keyword evidence="11" id="KW-0206">Cytoskeleton</keyword>
<dbReference type="Pfam" id="PF12774">
    <property type="entry name" value="AAA_6"/>
    <property type="match status" value="1"/>
</dbReference>
<evidence type="ECO:0000256" key="10">
    <source>
        <dbReference type="ARBA" id="ARBA00023175"/>
    </source>
</evidence>
<keyword evidence="6" id="KW-0067">ATP-binding</keyword>
<dbReference type="PANTHER" id="PTHR46961:SF8">
    <property type="entry name" value="DYNEIN AXONEMAL HEAVY CHAIN 7"/>
    <property type="match status" value="1"/>
</dbReference>
<evidence type="ECO:0000256" key="9">
    <source>
        <dbReference type="ARBA" id="ARBA00023069"/>
    </source>
</evidence>
<evidence type="ECO:0000256" key="3">
    <source>
        <dbReference type="ARBA" id="ARBA00022490"/>
    </source>
</evidence>
<evidence type="ECO:0000256" key="5">
    <source>
        <dbReference type="ARBA" id="ARBA00022741"/>
    </source>
</evidence>
<keyword evidence="8" id="KW-0175">Coiled coil</keyword>
<organism evidence="14 15">
    <name type="scientific">Aquarana catesbeiana</name>
    <name type="common">American bullfrog</name>
    <name type="synonym">Rana catesbeiana</name>
    <dbReference type="NCBI Taxonomy" id="8400"/>
    <lineage>
        <taxon>Eukaryota</taxon>
        <taxon>Metazoa</taxon>
        <taxon>Chordata</taxon>
        <taxon>Craniata</taxon>
        <taxon>Vertebrata</taxon>
        <taxon>Euteleostomi</taxon>
        <taxon>Amphibia</taxon>
        <taxon>Batrachia</taxon>
        <taxon>Anura</taxon>
        <taxon>Neobatrachia</taxon>
        <taxon>Ranoidea</taxon>
        <taxon>Ranidae</taxon>
        <taxon>Aquarana</taxon>
    </lineage>
</organism>
<dbReference type="GO" id="GO:0005524">
    <property type="term" value="F:ATP binding"/>
    <property type="evidence" value="ECO:0007669"/>
    <property type="project" value="UniProtKB-KW"/>
</dbReference>
<dbReference type="GO" id="GO:0051959">
    <property type="term" value="F:dynein light intermediate chain binding"/>
    <property type="evidence" value="ECO:0007669"/>
    <property type="project" value="InterPro"/>
</dbReference>
<dbReference type="Gene3D" id="1.10.8.710">
    <property type="match status" value="1"/>
</dbReference>
<evidence type="ECO:0000256" key="4">
    <source>
        <dbReference type="ARBA" id="ARBA00022701"/>
    </source>
</evidence>
<evidence type="ECO:0000259" key="13">
    <source>
        <dbReference type="Pfam" id="PF12774"/>
    </source>
</evidence>
<evidence type="ECO:0000313" key="14">
    <source>
        <dbReference type="EMBL" id="PIO38638.1"/>
    </source>
</evidence>
<evidence type="ECO:0000256" key="8">
    <source>
        <dbReference type="ARBA" id="ARBA00023054"/>
    </source>
</evidence>
<keyword evidence="3" id="KW-0963">Cytoplasm</keyword>
<keyword evidence="15" id="KW-1185">Reference proteome</keyword>
<feature type="domain" description="Dynein heavy chain hydrolytic ATP-binding dynein motor region" evidence="13">
    <location>
        <begin position="16"/>
        <end position="342"/>
    </location>
</feature>
<keyword evidence="4" id="KW-0493">Microtubule</keyword>
<dbReference type="InterPro" id="IPR043157">
    <property type="entry name" value="Dynein_AAA1S"/>
</dbReference>
<evidence type="ECO:0000256" key="11">
    <source>
        <dbReference type="ARBA" id="ARBA00023212"/>
    </source>
</evidence>
<sequence length="367" mass="40977">DVDDCIIRQTNTHFRYGYEYLGNSGRLVITPLTDRCYMTLTTALHLHRGGSPKGPAGTGKTETVKDLGKALGMYVIVVNCSEGLDYKSMARMYSGLAQTGAWGCFDEFNRINIEVLSVVAQQILSILSALSANLTRFVFEGRDISLVWSCGIFITMNPGYAGRTELPDNLKSMFRPISMVVPDSTLIAEIILFGEGFSNCKLLAKKVYTLYSLAVQQLSKQDHYDFGLRALTSLLRYAGRKRRLRPDLSDEEILIMSMKDMNIAKLTSVDLPLFNGIMHDLFPGIDAPSADYGKLREQIEQELRLSGLQITPFTVTKVIQLYETKSSRHSCMIVGRTCSGKTTTWRCLQSALSSLHRSGDTNYNLVR</sequence>
<evidence type="ECO:0000256" key="7">
    <source>
        <dbReference type="ARBA" id="ARBA00023017"/>
    </source>
</evidence>
<dbReference type="InterPro" id="IPR035699">
    <property type="entry name" value="AAA_6"/>
</dbReference>
<comment type="subcellular location">
    <subcellularLocation>
        <location evidence="1">Cytoplasm</location>
        <location evidence="1">Cytoskeleton</location>
        <location evidence="1">Cilium axoneme</location>
    </subcellularLocation>
</comment>
<accession>A0A2G9SER7</accession>
<feature type="non-terminal residue" evidence="14">
    <location>
        <position position="367"/>
    </location>
</feature>
<dbReference type="Gene3D" id="1.20.58.1120">
    <property type="match status" value="1"/>
</dbReference>
<gene>
    <name evidence="14" type="ORF">AB205_0076850</name>
</gene>
<keyword evidence="10" id="KW-0505">Motor protein</keyword>
<dbReference type="GO" id="GO:0005874">
    <property type="term" value="C:microtubule"/>
    <property type="evidence" value="ECO:0007669"/>
    <property type="project" value="UniProtKB-KW"/>
</dbReference>
<dbReference type="FunFam" id="1.10.8.710:FF:000001">
    <property type="entry name" value="Dynein axonemal heavy chain 2"/>
    <property type="match status" value="1"/>
</dbReference>
<evidence type="ECO:0000256" key="2">
    <source>
        <dbReference type="ARBA" id="ARBA00008887"/>
    </source>
</evidence>
<dbReference type="Proteomes" id="UP000228934">
    <property type="component" value="Unassembled WGS sequence"/>
</dbReference>
<keyword evidence="9" id="KW-0969">Cilium</keyword>
<dbReference type="FunFam" id="3.40.50.300:FF:000044">
    <property type="entry name" value="Dynein heavy chain 5, axonemal"/>
    <property type="match status" value="1"/>
</dbReference>
<reference evidence="15" key="1">
    <citation type="journal article" date="2017" name="Nat. Commun.">
        <title>The North American bullfrog draft genome provides insight into hormonal regulation of long noncoding RNA.</title>
        <authorList>
            <person name="Hammond S.A."/>
            <person name="Warren R.L."/>
            <person name="Vandervalk B.P."/>
            <person name="Kucuk E."/>
            <person name="Khan H."/>
            <person name="Gibb E.A."/>
            <person name="Pandoh P."/>
            <person name="Kirk H."/>
            <person name="Zhao Y."/>
            <person name="Jones M."/>
            <person name="Mungall A.J."/>
            <person name="Coope R."/>
            <person name="Pleasance S."/>
            <person name="Moore R.A."/>
            <person name="Holt R.A."/>
            <person name="Round J.M."/>
            <person name="Ohora S."/>
            <person name="Walle B.V."/>
            <person name="Veldhoen N."/>
            <person name="Helbing C.C."/>
            <person name="Birol I."/>
        </authorList>
    </citation>
    <scope>NUCLEOTIDE SEQUENCE [LARGE SCALE GENOMIC DNA]</scope>
</reference>
<evidence type="ECO:0000256" key="6">
    <source>
        <dbReference type="ARBA" id="ARBA00022840"/>
    </source>
</evidence>
<dbReference type="GO" id="GO:0045505">
    <property type="term" value="F:dynein intermediate chain binding"/>
    <property type="evidence" value="ECO:0007669"/>
    <property type="project" value="InterPro"/>
</dbReference>
<keyword evidence="12" id="KW-0966">Cell projection</keyword>
<dbReference type="SUPFAM" id="SSF52540">
    <property type="entry name" value="P-loop containing nucleoside triphosphate hydrolases"/>
    <property type="match status" value="2"/>
</dbReference>
<dbReference type="InterPro" id="IPR026983">
    <property type="entry name" value="DHC"/>
</dbReference>
<dbReference type="GO" id="GO:0005930">
    <property type="term" value="C:axoneme"/>
    <property type="evidence" value="ECO:0007669"/>
    <property type="project" value="UniProtKB-SubCell"/>
</dbReference>
<dbReference type="OrthoDB" id="10251809at2759"/>
<protein>
    <recommendedName>
        <fullName evidence="13">Dynein heavy chain hydrolytic ATP-binding dynein motor region domain-containing protein</fullName>
    </recommendedName>
</protein>
<dbReference type="EMBL" id="KV924144">
    <property type="protein sequence ID" value="PIO38638.1"/>
    <property type="molecule type" value="Genomic_DNA"/>
</dbReference>
<evidence type="ECO:0000256" key="12">
    <source>
        <dbReference type="ARBA" id="ARBA00023273"/>
    </source>
</evidence>
<evidence type="ECO:0000256" key="1">
    <source>
        <dbReference type="ARBA" id="ARBA00004430"/>
    </source>
</evidence>
<comment type="similarity">
    <text evidence="2">Belongs to the dynein heavy chain family.</text>
</comment>
<keyword evidence="5" id="KW-0547">Nucleotide-binding</keyword>